<feature type="compositionally biased region" description="Acidic residues" evidence="2">
    <location>
        <begin position="2207"/>
        <end position="2218"/>
    </location>
</feature>
<feature type="compositionally biased region" description="Low complexity" evidence="2">
    <location>
        <begin position="212"/>
        <end position="223"/>
    </location>
</feature>
<protein>
    <submittedName>
        <fullName evidence="4">Uncharacterized protein</fullName>
    </submittedName>
</protein>
<feature type="region of interest" description="Disordered" evidence="2">
    <location>
        <begin position="1354"/>
        <end position="1376"/>
    </location>
</feature>
<feature type="compositionally biased region" description="Polar residues" evidence="2">
    <location>
        <begin position="1960"/>
        <end position="1969"/>
    </location>
</feature>
<feature type="region of interest" description="Disordered" evidence="2">
    <location>
        <begin position="1698"/>
        <end position="1727"/>
    </location>
</feature>
<feature type="region of interest" description="Disordered" evidence="2">
    <location>
        <begin position="1302"/>
        <end position="1327"/>
    </location>
</feature>
<feature type="region of interest" description="Disordered" evidence="2">
    <location>
        <begin position="261"/>
        <end position="332"/>
    </location>
</feature>
<keyword evidence="3" id="KW-1185">Reference proteome</keyword>
<feature type="compositionally biased region" description="Basic and acidic residues" evidence="2">
    <location>
        <begin position="1363"/>
        <end position="1374"/>
    </location>
</feature>
<feature type="compositionally biased region" description="Low complexity" evidence="2">
    <location>
        <begin position="274"/>
        <end position="291"/>
    </location>
</feature>
<feature type="compositionally biased region" description="Pro residues" evidence="2">
    <location>
        <begin position="1050"/>
        <end position="1060"/>
    </location>
</feature>
<accession>A0A914LU60</accession>
<feature type="compositionally biased region" description="Basic and acidic residues" evidence="2">
    <location>
        <begin position="294"/>
        <end position="316"/>
    </location>
</feature>
<feature type="region of interest" description="Disordered" evidence="2">
    <location>
        <begin position="559"/>
        <end position="581"/>
    </location>
</feature>
<name>A0A914LU60_MELIC</name>
<feature type="coiled-coil region" evidence="1">
    <location>
        <begin position="783"/>
        <end position="834"/>
    </location>
</feature>
<evidence type="ECO:0000313" key="4">
    <source>
        <dbReference type="WBParaSite" id="Minc3s00802g17544"/>
    </source>
</evidence>
<feature type="region of interest" description="Disordered" evidence="2">
    <location>
        <begin position="1043"/>
        <end position="1063"/>
    </location>
</feature>
<feature type="region of interest" description="Disordered" evidence="2">
    <location>
        <begin position="1611"/>
        <end position="1660"/>
    </location>
</feature>
<proteinExistence type="predicted"/>
<organism evidence="3 4">
    <name type="scientific">Meloidogyne incognita</name>
    <name type="common">Southern root-knot nematode worm</name>
    <name type="synonym">Oxyuris incognita</name>
    <dbReference type="NCBI Taxonomy" id="6306"/>
    <lineage>
        <taxon>Eukaryota</taxon>
        <taxon>Metazoa</taxon>
        <taxon>Ecdysozoa</taxon>
        <taxon>Nematoda</taxon>
        <taxon>Chromadorea</taxon>
        <taxon>Rhabditida</taxon>
        <taxon>Tylenchina</taxon>
        <taxon>Tylenchomorpha</taxon>
        <taxon>Tylenchoidea</taxon>
        <taxon>Meloidogynidae</taxon>
        <taxon>Meloidogyninae</taxon>
        <taxon>Meloidogyne</taxon>
        <taxon>Meloidogyne incognita group</taxon>
    </lineage>
</organism>
<sequence>MSVNTLATSDAETVLTISSISNKEPEQIESEEDIGIENFSVQMTYEDTKAFTQIKEKISVDEEEEKQLDEQLDWNIVPQEYSDVTNQIGEDNNNLDYFDWNKEIDGDELSEFNQDEEITGQDFVEEKVGNLKEEKSKNGRNEFVREEIENNDIKLGMMEEEDNMIEERNEEEEFKDDSLNEIDEQNIIKLIDGIETKIINQSTIGKPQFNDSSSSSTTSGADSTHSFAELYTTNQALSMMDSPPQFEKVSGPQIDEFKEEEFKSKEIDDKKLNETSSNSTTTSEANSINSSRIFNEDNGKISLEKEEIKEEEKSESPKSLTNSTPTSGADSLRSSIFSKKESIDIQSPEINENLPKDFEGQEFLLKYQIPKQKSIGRCSLQYGSKAVDEVYLAGKRARQSSFTYIPKTMVNYTNMLGGSRFISTTTSISDQSLEKEEEEEGIKIEENKKEKKKFSKIKIVFTDQKLRESFCESLYHEEEREEVKVKENVEEGPEQIMMKNKKKFDNVDFLIKLDFYAQRLSEEIAEEAVKDIKEIELIRRNPRAVYFDDQFKEYLLQECEEEQEEEEEEEEEGIEKNKENKKLIEEIGDSSEFDNRKSKENNMNEFFVEPINNGNKERRNTFANSLAMLSSTFLGRKKSFASSDKPKLKRNTSEIYGKGAESTQTSSFMGLLRKSSIIENQSVLFGSSSTCQEDLPEEALAGLTEEERSHIFKVMAESRQRTNLIQRINVEEQIPSQVNPLETEISLPMGEFNEKQVEKLDEEEVMKDDELIVEELFGDELDKENEELEVKDLNEELNEEKEEVIEVEDYLDKLRKVEEEEELLKKIIKKESKETLKTSKFGFGGFLSFSQRLANKVSDTFTVSNIVDEELINKDKQIEDQSLREILLIEKSEETPKQELTEEELEHIRKVTELAALSLENNFEELKQGNNQRSSINKEIIILKENKKEFLVEENKEINELEEILQDKKIIKEKESSSSNSSPFCPEFWLQNNQTKSEKEIFEMANNNNVDSRSSSGIGDSEGEQSGIECVGESNILRFNQFSSTSSTSYPPPRPPPPPIMWRSKSIEQNQINNSLNSSFNHSNETEENKEEKEESQRVLDEICWFKNELERMNVALMSVDDNNDNIEQRQNKNNDECLEKVFEKEEPHFVETSNNTKTELANTFATLSEEKEENVLVDSWSICQEKQLQQNLEDQKRNFEGYLMEQKSFERKEEFNRNENIFDIESANDDIVVEIAARQESNIDWPEIAPQKAFSDFNKFLFAEIRDGQERWNSQHYWETQTGELQEGPSDWTMREEMKSMDEENANNERDRLEVEEGNETEKREYLVDEEREAKEELVEAIDSRQEWLSRECETREEENEEYLREESEKGNGTDEDEEIFIKNIAVDSINSVMREEDNLQNTTSLDKMEENIVNIMATQSAVNIETLPLYDQQERLEAGSKQEPLPSVLTSSRISYFPTSDESPIEPNLTTEFTFPPSFIDPAASSIFPRIIEKDDNFGSNILLDERQQKQILAELIGSQYLEKKQQKVEGIDFNERINVLEEEKIEEESQKYFSYGLTENKDIEVNNVKLLKNDEQQSTISTIHRVPTPISGPLLADFPESTTPLITTQSKLDSSQKSTTNTSPSIPIPPPPSNFNTSNSSFGSMFGQKTSSSSSGFSNMFGGKLSKLTTGKLKDAMQAAGEQLSAKAASAVEKANQAMAEATSKQTSSSTSTSSPSKRPHSSLGFLTTEEDVSQPSTSSRSLSLAQIDNAVELPPGAELLSEEEQLKLIAVMQCAQLDEEMTRRGSIFEMKEEQKKEKERREEQKRREEEQRREEERREEERRREERMEELRREEKRREEQRKEEQRREELRREEETRREDQQKLPSPPDMSGLSLEEQNKILEVMRAAEEHDRFEEERQKSIDILKLKEKEYDLAKRQIGWENKIEEIVDVNTTLQPSLSFLEDLSKYGQPTLPSPTTLHQQINDLPHSETPPKISQIEDDEKEEEEDLWMQPPRQEFIAPPEAWENVVVNSSAKKLWTTDFTEEGIDNVNEEVKKSSEMEINHEGEIIGEDEISVDTVRGCWETAPKDAEAILHFKEQLSKQQFTDQQEKSPMSTVAEVEEEMAAIARSIYTSSFVPKTEGQEMREDEDSVQLADIGDKRLQKSDSGGGYFEVEMEDPWSPTSPTFNPASKSISSFTQQQRPQQIHPPPTITVTGEKTPTEEESEEEGEDGGGEVISSNVKRSRVYSQPRPGSSSSEEGDEDDYPDQVIKAPTISPASIAAFQEENETEKQKLAAEVLQQIQSFGEAADDEFDVKWAKPAQQLKA</sequence>
<feature type="compositionally biased region" description="Polar residues" evidence="2">
    <location>
        <begin position="1611"/>
        <end position="1620"/>
    </location>
</feature>
<feature type="compositionally biased region" description="Basic and acidic residues" evidence="2">
    <location>
        <begin position="261"/>
        <end position="273"/>
    </location>
</feature>
<evidence type="ECO:0000256" key="1">
    <source>
        <dbReference type="SAM" id="Coils"/>
    </source>
</evidence>
<feature type="compositionally biased region" description="Polar residues" evidence="2">
    <location>
        <begin position="321"/>
        <end position="332"/>
    </location>
</feature>
<feature type="compositionally biased region" description="Polar residues" evidence="2">
    <location>
        <begin position="2166"/>
        <end position="2182"/>
    </location>
</feature>
<feature type="compositionally biased region" description="Acidic residues" evidence="2">
    <location>
        <begin position="559"/>
        <end position="573"/>
    </location>
</feature>
<feature type="region of interest" description="Disordered" evidence="2">
    <location>
        <begin position="1075"/>
        <end position="1095"/>
    </location>
</feature>
<feature type="compositionally biased region" description="Basic and acidic residues" evidence="2">
    <location>
        <begin position="1793"/>
        <end position="1867"/>
    </location>
</feature>
<feature type="compositionally biased region" description="Low complexity" evidence="2">
    <location>
        <begin position="1637"/>
        <end position="1660"/>
    </location>
</feature>
<reference evidence="4" key="1">
    <citation type="submission" date="2022-11" db="UniProtKB">
        <authorList>
            <consortium name="WormBaseParasite"/>
        </authorList>
    </citation>
    <scope>IDENTIFICATION</scope>
</reference>
<feature type="coiled-coil region" evidence="1">
    <location>
        <begin position="944"/>
        <end position="971"/>
    </location>
</feature>
<keyword evidence="1" id="KW-0175">Coiled coil</keyword>
<feature type="region of interest" description="Disordered" evidence="2">
    <location>
        <begin position="2123"/>
        <end position="2255"/>
    </location>
</feature>
<feature type="compositionally biased region" description="Acidic residues" evidence="2">
    <location>
        <begin position="1983"/>
        <end position="1994"/>
    </location>
</feature>
<feature type="compositionally biased region" description="Low complexity" evidence="2">
    <location>
        <begin position="1706"/>
        <end position="1720"/>
    </location>
</feature>
<feature type="region of interest" description="Disordered" evidence="2">
    <location>
        <begin position="204"/>
        <end position="223"/>
    </location>
</feature>
<feature type="compositionally biased region" description="Polar residues" evidence="2">
    <location>
        <begin position="1007"/>
        <end position="1018"/>
    </location>
</feature>
<feature type="region of interest" description="Disordered" evidence="2">
    <location>
        <begin position="1007"/>
        <end position="1026"/>
    </location>
</feature>
<feature type="region of interest" description="Disordered" evidence="2">
    <location>
        <begin position="1789"/>
        <end position="1882"/>
    </location>
</feature>
<dbReference type="Proteomes" id="UP000887563">
    <property type="component" value="Unplaced"/>
</dbReference>
<feature type="compositionally biased region" description="Basic and acidic residues" evidence="2">
    <location>
        <begin position="1084"/>
        <end position="1095"/>
    </location>
</feature>
<evidence type="ECO:0000256" key="2">
    <source>
        <dbReference type="SAM" id="MobiDB-lite"/>
    </source>
</evidence>
<feature type="region of interest" description="Disordered" evidence="2">
    <location>
        <begin position="1957"/>
        <end position="1995"/>
    </location>
</feature>
<evidence type="ECO:0000313" key="3">
    <source>
        <dbReference type="Proteomes" id="UP000887563"/>
    </source>
</evidence>
<dbReference type="WBParaSite" id="Minc3s00802g17544">
    <property type="protein sequence ID" value="Minc3s00802g17544"/>
    <property type="gene ID" value="Minc3s00802g17544"/>
</dbReference>